<evidence type="ECO:0000256" key="5">
    <source>
        <dbReference type="ARBA" id="ARBA00023274"/>
    </source>
</evidence>
<gene>
    <name evidence="8" type="primary">rplX</name>
    <name evidence="11" type="ORF">FCN74_10020</name>
</gene>
<evidence type="ECO:0000256" key="9">
    <source>
        <dbReference type="RuleBase" id="RU003477"/>
    </source>
</evidence>
<dbReference type="InterPro" id="IPR005825">
    <property type="entry name" value="Ribosomal_uL24_CS"/>
</dbReference>
<dbReference type="Gene3D" id="2.30.30.30">
    <property type="match status" value="1"/>
</dbReference>
<dbReference type="Pfam" id="PF00467">
    <property type="entry name" value="KOW"/>
    <property type="match status" value="1"/>
</dbReference>
<comment type="caution">
    <text evidence="11">The sequence shown here is derived from an EMBL/GenBank/DDBJ whole genome shotgun (WGS) entry which is preliminary data.</text>
</comment>
<keyword evidence="5 8" id="KW-0687">Ribonucleoprotein</keyword>
<evidence type="ECO:0000256" key="6">
    <source>
        <dbReference type="ARBA" id="ARBA00035206"/>
    </source>
</evidence>
<dbReference type="GO" id="GO:0006412">
    <property type="term" value="P:translation"/>
    <property type="evidence" value="ECO:0007669"/>
    <property type="project" value="UniProtKB-UniRule"/>
</dbReference>
<keyword evidence="3 8" id="KW-0694">RNA-binding</keyword>
<name>A0A4U5TNM6_9FLAO</name>
<comment type="function">
    <text evidence="8">One of two assembly initiator proteins, it binds directly to the 5'-end of the 23S rRNA, where it nucleates assembly of the 50S subunit.</text>
</comment>
<dbReference type="InterPro" id="IPR003256">
    <property type="entry name" value="Ribosomal_uL24"/>
</dbReference>
<evidence type="ECO:0000256" key="3">
    <source>
        <dbReference type="ARBA" id="ARBA00022884"/>
    </source>
</evidence>
<dbReference type="GO" id="GO:1990904">
    <property type="term" value="C:ribonucleoprotein complex"/>
    <property type="evidence" value="ECO:0007669"/>
    <property type="project" value="UniProtKB-KW"/>
</dbReference>
<dbReference type="GO" id="GO:0019843">
    <property type="term" value="F:rRNA binding"/>
    <property type="evidence" value="ECO:0007669"/>
    <property type="project" value="UniProtKB-UniRule"/>
</dbReference>
<evidence type="ECO:0000256" key="1">
    <source>
        <dbReference type="ARBA" id="ARBA00010618"/>
    </source>
</evidence>
<comment type="function">
    <text evidence="7 8">One of the proteins that surrounds the polypeptide exit tunnel on the outside of the subunit.</text>
</comment>
<dbReference type="PANTHER" id="PTHR12903">
    <property type="entry name" value="MITOCHONDRIAL RIBOSOMAL PROTEIN L24"/>
    <property type="match status" value="1"/>
</dbReference>
<dbReference type="InterPro" id="IPR057264">
    <property type="entry name" value="Ribosomal_uL24_C"/>
</dbReference>
<dbReference type="Proteomes" id="UP000306552">
    <property type="component" value="Unassembled WGS sequence"/>
</dbReference>
<accession>A0A4U5TNM6</accession>
<proteinExistence type="inferred from homology"/>
<dbReference type="InterPro" id="IPR008991">
    <property type="entry name" value="Translation_prot_SH3-like_sf"/>
</dbReference>
<dbReference type="Pfam" id="PF17136">
    <property type="entry name" value="ribosomal_L24"/>
    <property type="match status" value="1"/>
</dbReference>
<dbReference type="HAMAP" id="MF_01326_B">
    <property type="entry name" value="Ribosomal_uL24_B"/>
    <property type="match status" value="1"/>
</dbReference>
<dbReference type="InterPro" id="IPR041988">
    <property type="entry name" value="Ribosomal_uL24_KOW"/>
</dbReference>
<dbReference type="FunFam" id="2.30.30.30:FF:000004">
    <property type="entry name" value="50S ribosomal protein L24"/>
    <property type="match status" value="1"/>
</dbReference>
<evidence type="ECO:0000313" key="12">
    <source>
        <dbReference type="Proteomes" id="UP000306552"/>
    </source>
</evidence>
<evidence type="ECO:0000256" key="2">
    <source>
        <dbReference type="ARBA" id="ARBA00022730"/>
    </source>
</evidence>
<protein>
    <recommendedName>
        <fullName evidence="6 8">Large ribosomal subunit protein uL24</fullName>
    </recommendedName>
</protein>
<evidence type="ECO:0000256" key="7">
    <source>
        <dbReference type="ARBA" id="ARBA00058688"/>
    </source>
</evidence>
<evidence type="ECO:0000313" key="11">
    <source>
        <dbReference type="EMBL" id="TKS55639.1"/>
    </source>
</evidence>
<dbReference type="SMART" id="SM00739">
    <property type="entry name" value="KOW"/>
    <property type="match status" value="1"/>
</dbReference>
<sequence length="104" mass="11631">MKKYKIKTGDTVKVITGENKGQEGKVLKVLYDSDKVIVESVNMIKKHLKPSAQNPQGGIQEKEAPIHISNVALTDKNGNPTRVRYEIQDDKKVRVSTKTKEVIS</sequence>
<dbReference type="CDD" id="cd06089">
    <property type="entry name" value="KOW_RPL26"/>
    <property type="match status" value="1"/>
</dbReference>
<dbReference type="OrthoDB" id="9807419at2"/>
<comment type="subunit">
    <text evidence="8">Part of the 50S ribosomal subunit.</text>
</comment>
<dbReference type="NCBIfam" id="TIGR01079">
    <property type="entry name" value="rplX_bact"/>
    <property type="match status" value="1"/>
</dbReference>
<dbReference type="AlphaFoldDB" id="A0A4U5TNM6"/>
<evidence type="ECO:0000259" key="10">
    <source>
        <dbReference type="SMART" id="SM00739"/>
    </source>
</evidence>
<keyword evidence="2 8" id="KW-0699">rRNA-binding</keyword>
<dbReference type="GO" id="GO:0005840">
    <property type="term" value="C:ribosome"/>
    <property type="evidence" value="ECO:0007669"/>
    <property type="project" value="UniProtKB-KW"/>
</dbReference>
<dbReference type="EMBL" id="SWMU01000004">
    <property type="protein sequence ID" value="TKS55639.1"/>
    <property type="molecule type" value="Genomic_DNA"/>
</dbReference>
<dbReference type="InterPro" id="IPR014722">
    <property type="entry name" value="Rib_uL2_dom2"/>
</dbReference>
<keyword evidence="4 8" id="KW-0689">Ribosomal protein</keyword>
<evidence type="ECO:0000256" key="4">
    <source>
        <dbReference type="ARBA" id="ARBA00022980"/>
    </source>
</evidence>
<reference evidence="11 12" key="1">
    <citation type="submission" date="2019-04" db="EMBL/GenBank/DDBJ databases">
        <title>Psychroflexus halotolerans sp. nov., isolated from a marine solar saltern.</title>
        <authorList>
            <person name="Feng X."/>
        </authorList>
    </citation>
    <scope>NUCLEOTIDE SEQUENCE [LARGE SCALE GENOMIC DNA]</scope>
    <source>
        <strain evidence="11 12">WDS2C27</strain>
    </source>
</reference>
<dbReference type="RefSeq" id="WP_138932467.1">
    <property type="nucleotide sequence ID" value="NZ_SWMU01000004.1"/>
</dbReference>
<dbReference type="SUPFAM" id="SSF50104">
    <property type="entry name" value="Translation proteins SH3-like domain"/>
    <property type="match status" value="1"/>
</dbReference>
<organism evidence="11 12">
    <name type="scientific">Mesohalobacter halotolerans</name>
    <dbReference type="NCBI Taxonomy" id="1883405"/>
    <lineage>
        <taxon>Bacteria</taxon>
        <taxon>Pseudomonadati</taxon>
        <taxon>Bacteroidota</taxon>
        <taxon>Flavobacteriia</taxon>
        <taxon>Flavobacteriales</taxon>
        <taxon>Flavobacteriaceae</taxon>
        <taxon>Mesohalobacter</taxon>
    </lineage>
</organism>
<evidence type="ECO:0000256" key="8">
    <source>
        <dbReference type="HAMAP-Rule" id="MF_01326"/>
    </source>
</evidence>
<comment type="similarity">
    <text evidence="1 8 9">Belongs to the universal ribosomal protein uL24 family.</text>
</comment>
<keyword evidence="12" id="KW-1185">Reference proteome</keyword>
<feature type="domain" description="KOW" evidence="10">
    <location>
        <begin position="5"/>
        <end position="32"/>
    </location>
</feature>
<dbReference type="PROSITE" id="PS01108">
    <property type="entry name" value="RIBOSOMAL_L24"/>
    <property type="match status" value="1"/>
</dbReference>
<dbReference type="InterPro" id="IPR005824">
    <property type="entry name" value="KOW"/>
</dbReference>
<dbReference type="GO" id="GO:0003735">
    <property type="term" value="F:structural constituent of ribosome"/>
    <property type="evidence" value="ECO:0007669"/>
    <property type="project" value="InterPro"/>
</dbReference>